<dbReference type="HAMAP" id="MF_00122">
    <property type="entry name" value="GatC"/>
    <property type="match status" value="1"/>
</dbReference>
<dbReference type="Proteomes" id="UP000672602">
    <property type="component" value="Unassembled WGS sequence"/>
</dbReference>
<accession>A0A8J7RWU6</accession>
<evidence type="ECO:0000256" key="1">
    <source>
        <dbReference type="HAMAP-Rule" id="MF_00122"/>
    </source>
</evidence>
<dbReference type="GO" id="GO:0006412">
    <property type="term" value="P:translation"/>
    <property type="evidence" value="ECO:0007669"/>
    <property type="project" value="UniProtKB-UniRule"/>
</dbReference>
<keyword evidence="3" id="KW-1185">Reference proteome</keyword>
<evidence type="ECO:0000313" key="2">
    <source>
        <dbReference type="EMBL" id="MBP5855980.1"/>
    </source>
</evidence>
<dbReference type="GO" id="GO:0050567">
    <property type="term" value="F:glutaminyl-tRNA synthase (glutamine-hydrolyzing) activity"/>
    <property type="evidence" value="ECO:0007669"/>
    <property type="project" value="UniProtKB-UniRule"/>
</dbReference>
<keyword evidence="1" id="KW-0547">Nucleotide-binding</keyword>
<dbReference type="PANTHER" id="PTHR15004:SF0">
    <property type="entry name" value="GLUTAMYL-TRNA(GLN) AMIDOTRANSFERASE SUBUNIT C, MITOCHONDRIAL"/>
    <property type="match status" value="1"/>
</dbReference>
<comment type="caution">
    <text evidence="2">The sequence shown here is derived from an EMBL/GenBank/DDBJ whole genome shotgun (WGS) entry which is preliminary data.</text>
</comment>
<protein>
    <recommendedName>
        <fullName evidence="1">Aspartyl/glutamyl-tRNA(Asn/Gln) amidotransferase subunit C</fullName>
        <shortName evidence="1">Asp/Glu-ADT subunit C</shortName>
        <ecNumber evidence="1">6.3.5.-</ecNumber>
    </recommendedName>
</protein>
<comment type="function">
    <text evidence="1">Allows the formation of correctly charged Asn-tRNA(Asn) or Gln-tRNA(Gln) through the transamidation of misacylated Asp-tRNA(Asn) or Glu-tRNA(Gln) in organisms which lack either or both of asparaginyl-tRNA or glutaminyl-tRNA synthetases. The reaction takes place in the presence of glutamine and ATP through an activated phospho-Asp-tRNA(Asn) or phospho-Glu-tRNA(Gln).</text>
</comment>
<comment type="similarity">
    <text evidence="1">Belongs to the GatC family.</text>
</comment>
<comment type="catalytic activity">
    <reaction evidence="1">
        <text>L-glutamyl-tRNA(Gln) + L-glutamine + ATP + H2O = L-glutaminyl-tRNA(Gln) + L-glutamate + ADP + phosphate + H(+)</text>
        <dbReference type="Rhea" id="RHEA:17521"/>
        <dbReference type="Rhea" id="RHEA-COMP:9681"/>
        <dbReference type="Rhea" id="RHEA-COMP:9684"/>
        <dbReference type="ChEBI" id="CHEBI:15377"/>
        <dbReference type="ChEBI" id="CHEBI:15378"/>
        <dbReference type="ChEBI" id="CHEBI:29985"/>
        <dbReference type="ChEBI" id="CHEBI:30616"/>
        <dbReference type="ChEBI" id="CHEBI:43474"/>
        <dbReference type="ChEBI" id="CHEBI:58359"/>
        <dbReference type="ChEBI" id="CHEBI:78520"/>
        <dbReference type="ChEBI" id="CHEBI:78521"/>
        <dbReference type="ChEBI" id="CHEBI:456216"/>
    </reaction>
</comment>
<dbReference type="InterPro" id="IPR036113">
    <property type="entry name" value="Asp/Glu-ADT_sf_sub_c"/>
</dbReference>
<dbReference type="RefSeq" id="WP_210680539.1">
    <property type="nucleotide sequence ID" value="NZ_JAGMWN010000001.1"/>
</dbReference>
<dbReference type="AlphaFoldDB" id="A0A8J7RWU6"/>
<evidence type="ECO:0000313" key="3">
    <source>
        <dbReference type="Proteomes" id="UP000672602"/>
    </source>
</evidence>
<gene>
    <name evidence="1 2" type="primary">gatC</name>
    <name evidence="2" type="ORF">KAJ83_03100</name>
</gene>
<dbReference type="Gene3D" id="1.10.20.60">
    <property type="entry name" value="Glu-tRNAGln amidotransferase C subunit, N-terminal domain"/>
    <property type="match status" value="1"/>
</dbReference>
<comment type="catalytic activity">
    <reaction evidence="1">
        <text>L-aspartyl-tRNA(Asn) + L-glutamine + ATP + H2O = L-asparaginyl-tRNA(Asn) + L-glutamate + ADP + phosphate + 2 H(+)</text>
        <dbReference type="Rhea" id="RHEA:14513"/>
        <dbReference type="Rhea" id="RHEA-COMP:9674"/>
        <dbReference type="Rhea" id="RHEA-COMP:9677"/>
        <dbReference type="ChEBI" id="CHEBI:15377"/>
        <dbReference type="ChEBI" id="CHEBI:15378"/>
        <dbReference type="ChEBI" id="CHEBI:29985"/>
        <dbReference type="ChEBI" id="CHEBI:30616"/>
        <dbReference type="ChEBI" id="CHEBI:43474"/>
        <dbReference type="ChEBI" id="CHEBI:58359"/>
        <dbReference type="ChEBI" id="CHEBI:78515"/>
        <dbReference type="ChEBI" id="CHEBI:78516"/>
        <dbReference type="ChEBI" id="CHEBI:456216"/>
    </reaction>
</comment>
<dbReference type="Pfam" id="PF02686">
    <property type="entry name" value="GatC"/>
    <property type="match status" value="1"/>
</dbReference>
<dbReference type="SUPFAM" id="SSF141000">
    <property type="entry name" value="Glu-tRNAGln amidotransferase C subunit"/>
    <property type="match status" value="1"/>
</dbReference>
<dbReference type="NCBIfam" id="TIGR00135">
    <property type="entry name" value="gatC"/>
    <property type="match status" value="1"/>
</dbReference>
<keyword evidence="1" id="KW-0436">Ligase</keyword>
<sequence length="95" mass="10428">MALDKETVAKVAHLARIKVPEDRLDSLAGELDGIVNWVEQLGEVDVEGVAPMTSAVETSLRWREDKVDDGGYPEKVTANAPDAQMNFYTTPKVVE</sequence>
<dbReference type="EC" id="6.3.5.-" evidence="1"/>
<organism evidence="2 3">
    <name type="scientific">Marivibrio halodurans</name>
    <dbReference type="NCBI Taxonomy" id="2039722"/>
    <lineage>
        <taxon>Bacteria</taxon>
        <taxon>Pseudomonadati</taxon>
        <taxon>Pseudomonadota</taxon>
        <taxon>Alphaproteobacteria</taxon>
        <taxon>Rhodospirillales</taxon>
        <taxon>Rhodospirillaceae</taxon>
        <taxon>Marivibrio</taxon>
    </lineage>
</organism>
<keyword evidence="1" id="KW-0067">ATP-binding</keyword>
<dbReference type="GO" id="GO:0070681">
    <property type="term" value="P:glutaminyl-tRNAGln biosynthesis via transamidation"/>
    <property type="evidence" value="ECO:0007669"/>
    <property type="project" value="TreeGrafter"/>
</dbReference>
<proteinExistence type="inferred from homology"/>
<dbReference type="InterPro" id="IPR003837">
    <property type="entry name" value="GatC"/>
</dbReference>
<dbReference type="GO" id="GO:0005524">
    <property type="term" value="F:ATP binding"/>
    <property type="evidence" value="ECO:0007669"/>
    <property type="project" value="UniProtKB-KW"/>
</dbReference>
<dbReference type="EMBL" id="JAGMWN010000001">
    <property type="protein sequence ID" value="MBP5855980.1"/>
    <property type="molecule type" value="Genomic_DNA"/>
</dbReference>
<name>A0A8J7RWU6_9PROT</name>
<dbReference type="PANTHER" id="PTHR15004">
    <property type="entry name" value="GLUTAMYL-TRNA(GLN) AMIDOTRANSFERASE SUBUNIT C, MITOCHONDRIAL"/>
    <property type="match status" value="1"/>
</dbReference>
<reference evidence="2" key="1">
    <citation type="submission" date="2021-04" db="EMBL/GenBank/DDBJ databases">
        <authorList>
            <person name="Zhang D.-C."/>
        </authorList>
    </citation>
    <scope>NUCLEOTIDE SEQUENCE</scope>
    <source>
        <strain evidence="2">CGMCC 1.15697</strain>
    </source>
</reference>
<comment type="subunit">
    <text evidence="1">Heterotrimer of A, B and C subunits.</text>
</comment>
<dbReference type="GO" id="GO:0006450">
    <property type="term" value="P:regulation of translational fidelity"/>
    <property type="evidence" value="ECO:0007669"/>
    <property type="project" value="InterPro"/>
</dbReference>
<keyword evidence="1" id="KW-0648">Protein biosynthesis</keyword>